<dbReference type="SMART" id="SM00327">
    <property type="entry name" value="VWA"/>
    <property type="match status" value="1"/>
</dbReference>
<feature type="region of interest" description="Disordered" evidence="2">
    <location>
        <begin position="1"/>
        <end position="38"/>
    </location>
</feature>
<evidence type="ECO:0000256" key="2">
    <source>
        <dbReference type="SAM" id="MobiDB-lite"/>
    </source>
</evidence>
<evidence type="ECO:0000313" key="4">
    <source>
        <dbReference type="EMBL" id="TKV60834.1"/>
    </source>
</evidence>
<dbReference type="AlphaFoldDB" id="A0A4U6QK55"/>
<dbReference type="Gene3D" id="3.40.50.410">
    <property type="entry name" value="von Willebrand factor, type A domain"/>
    <property type="match status" value="1"/>
</dbReference>
<dbReference type="OrthoDB" id="9766126at2"/>
<evidence type="ECO:0000313" key="5">
    <source>
        <dbReference type="Proteomes" id="UP000306985"/>
    </source>
</evidence>
<evidence type="ECO:0000259" key="3">
    <source>
        <dbReference type="SMART" id="SM00327"/>
    </source>
</evidence>
<proteinExistence type="predicted"/>
<feature type="region of interest" description="Disordered" evidence="2">
    <location>
        <begin position="420"/>
        <end position="443"/>
    </location>
</feature>
<dbReference type="InterPro" id="IPR002035">
    <property type="entry name" value="VWF_A"/>
</dbReference>
<protein>
    <submittedName>
        <fullName evidence="4">VWA domain-containing protein</fullName>
    </submittedName>
</protein>
<evidence type="ECO:0000256" key="1">
    <source>
        <dbReference type="SAM" id="Coils"/>
    </source>
</evidence>
<feature type="domain" description="VWFA" evidence="3">
    <location>
        <begin position="485"/>
        <end position="667"/>
    </location>
</feature>
<dbReference type="CDD" id="cd00198">
    <property type="entry name" value="vWFA"/>
    <property type="match status" value="1"/>
</dbReference>
<dbReference type="RefSeq" id="WP_137448137.1">
    <property type="nucleotide sequence ID" value="NZ_SZZH01000001.1"/>
</dbReference>
<gene>
    <name evidence="4" type="ORF">FDO65_03995</name>
</gene>
<feature type="region of interest" description="Disordered" evidence="2">
    <location>
        <begin position="294"/>
        <end position="318"/>
    </location>
</feature>
<keyword evidence="1" id="KW-0175">Coiled coil</keyword>
<dbReference type="EMBL" id="SZZH01000001">
    <property type="protein sequence ID" value="TKV60834.1"/>
    <property type="molecule type" value="Genomic_DNA"/>
</dbReference>
<accession>A0A4U6QK55</accession>
<organism evidence="4 5">
    <name type="scientific">Nakamurella flava</name>
    <dbReference type="NCBI Taxonomy" id="2576308"/>
    <lineage>
        <taxon>Bacteria</taxon>
        <taxon>Bacillati</taxon>
        <taxon>Actinomycetota</taxon>
        <taxon>Actinomycetes</taxon>
        <taxon>Nakamurellales</taxon>
        <taxon>Nakamurellaceae</taxon>
        <taxon>Nakamurella</taxon>
    </lineage>
</organism>
<dbReference type="SUPFAM" id="SSF53300">
    <property type="entry name" value="vWA-like"/>
    <property type="match status" value="1"/>
</dbReference>
<sequence>MSSADDTANEAGRRARAARRRQWSYGAYREGPDPLAPPFDIDAAIDRIGRDVMEGSSPRQAMRELLRQGMSGRSGLDELTRRLRERRRELQRDNRIDGTLQEVRELLDKALTAERQTLARQDSEDARFREMDLDTLPDNTGRAVRALQPYQWQSPEARAAYEEIQNLLGREMLDQRFAGMKEALQQATPQDAEDVRRMLDDLNKLLDAHAAAPDSPSVQAQFDQFMAEHGRFFPEQPESVDELVDLLAARSAAAQRMMQSLSPQQRAELAELSQQAFGDPRLAQSLAELDGRLQGLRPGEDWSGPGQGRQPRFRGDNPMGLGEATRAMEELGRIDELTDRLGQSYPGAELADIDPDELAAALGEDARVDLQALRDLERELQEQGVFERAPDGSLQLSPRALRRLGESALREVVDRIAGRRGERATRRSGAAGEPTGASRPWAFGDTEAWNVPRTLLNAQLRRAAGDDRPLDVADVEVVDTERRRQAAVALCVDTSWSMVQDGRWVPMKRTALALHHLISTRFRTDALQLVTFGRAASKVGLGELVELEGAWVQGTNLHHALLLAGEHLRRHPDAIPVVLVVTDGEPTAHLEPDGHPVFSYPPTELTLGLTIAELDRLTVRRAAVTFFVLGDDPGLAHLVDSLARRCGGRVVAPDLDGLGAEVVADYLRTRR</sequence>
<comment type="caution">
    <text evidence="4">The sequence shown here is derived from an EMBL/GenBank/DDBJ whole genome shotgun (WGS) entry which is preliminary data.</text>
</comment>
<name>A0A4U6QK55_9ACTN</name>
<reference evidence="4 5" key="1">
    <citation type="submission" date="2019-05" db="EMBL/GenBank/DDBJ databases">
        <title>Nakamurella sp. N5BH11, whole genome shotgun sequence.</title>
        <authorList>
            <person name="Tuo L."/>
        </authorList>
    </citation>
    <scope>NUCLEOTIDE SEQUENCE [LARGE SCALE GENOMIC DNA]</scope>
    <source>
        <strain evidence="4 5">N5BH11</strain>
    </source>
</reference>
<feature type="coiled-coil region" evidence="1">
    <location>
        <begin position="76"/>
        <end position="116"/>
    </location>
</feature>
<keyword evidence="5" id="KW-1185">Reference proteome</keyword>
<dbReference type="InterPro" id="IPR036465">
    <property type="entry name" value="vWFA_dom_sf"/>
</dbReference>
<dbReference type="Proteomes" id="UP000306985">
    <property type="component" value="Unassembled WGS sequence"/>
</dbReference>